<name>A0A6H1ZRY4_9ZZZZ</name>
<dbReference type="EMBL" id="MT144178">
    <property type="protein sequence ID" value="QJA50171.1"/>
    <property type="molecule type" value="Genomic_DNA"/>
</dbReference>
<evidence type="ECO:0000313" key="2">
    <source>
        <dbReference type="EMBL" id="QJI00010.1"/>
    </source>
</evidence>
<reference evidence="1" key="1">
    <citation type="submission" date="2020-03" db="EMBL/GenBank/DDBJ databases">
        <title>The deep terrestrial virosphere.</title>
        <authorList>
            <person name="Holmfeldt K."/>
            <person name="Nilsson E."/>
            <person name="Simone D."/>
            <person name="Lopez-Fernandez M."/>
            <person name="Wu X."/>
            <person name="de Brujin I."/>
            <person name="Lundin D."/>
            <person name="Andersson A."/>
            <person name="Bertilsson S."/>
            <person name="Dopson M."/>
        </authorList>
    </citation>
    <scope>NUCLEOTIDE SEQUENCE</scope>
    <source>
        <strain evidence="1">TM448A01627</strain>
        <strain evidence="2">TM448B01789</strain>
    </source>
</reference>
<dbReference type="EMBL" id="MT144822">
    <property type="protein sequence ID" value="QJI00010.1"/>
    <property type="molecule type" value="Genomic_DNA"/>
</dbReference>
<dbReference type="AlphaFoldDB" id="A0A6H1ZRY4"/>
<evidence type="ECO:0000313" key="1">
    <source>
        <dbReference type="EMBL" id="QJA50171.1"/>
    </source>
</evidence>
<protein>
    <submittedName>
        <fullName evidence="1">Uncharacterized protein</fullName>
    </submittedName>
</protein>
<accession>A0A6H1ZRY4</accession>
<sequence length="91" mass="10350">MGAMETGNATPEKRKGRLTLSVRDPLIESLVVGLDIEGESLDRLRRFCKGLARERNRWDVARRAHQSSHRRISKGEADEALRRELRKVGAL</sequence>
<gene>
    <name evidence="1" type="ORF">TM448A01627_0006</name>
    <name evidence="2" type="ORF">TM448B01789_0008</name>
</gene>
<proteinExistence type="predicted"/>
<organism evidence="1">
    <name type="scientific">viral metagenome</name>
    <dbReference type="NCBI Taxonomy" id="1070528"/>
    <lineage>
        <taxon>unclassified sequences</taxon>
        <taxon>metagenomes</taxon>
        <taxon>organismal metagenomes</taxon>
    </lineage>
</organism>